<proteinExistence type="predicted"/>
<evidence type="ECO:0000313" key="2">
    <source>
        <dbReference type="EMBL" id="KAI3425854.1"/>
    </source>
</evidence>
<feature type="chain" id="PRO_5038692021" evidence="1">
    <location>
        <begin position="17"/>
        <end position="123"/>
    </location>
</feature>
<keyword evidence="3" id="KW-1185">Reference proteome</keyword>
<dbReference type="AlphaFoldDB" id="A0A9D4THK2"/>
<accession>A0A9D4THK2</accession>
<dbReference type="OrthoDB" id="507401at2759"/>
<feature type="signal peptide" evidence="1">
    <location>
        <begin position="1"/>
        <end position="16"/>
    </location>
</feature>
<organism evidence="2 3">
    <name type="scientific">Chlorella vulgaris</name>
    <name type="common">Green alga</name>
    <dbReference type="NCBI Taxonomy" id="3077"/>
    <lineage>
        <taxon>Eukaryota</taxon>
        <taxon>Viridiplantae</taxon>
        <taxon>Chlorophyta</taxon>
        <taxon>core chlorophytes</taxon>
        <taxon>Trebouxiophyceae</taxon>
        <taxon>Chlorellales</taxon>
        <taxon>Chlorellaceae</taxon>
        <taxon>Chlorella clade</taxon>
        <taxon>Chlorella</taxon>
    </lineage>
</organism>
<comment type="caution">
    <text evidence="2">The sequence shown here is derived from an EMBL/GenBank/DDBJ whole genome shotgun (WGS) entry which is preliminary data.</text>
</comment>
<evidence type="ECO:0000313" key="3">
    <source>
        <dbReference type="Proteomes" id="UP001055712"/>
    </source>
</evidence>
<gene>
    <name evidence="2" type="ORF">D9Q98_007828</name>
</gene>
<dbReference type="EMBL" id="SIDB01000011">
    <property type="protein sequence ID" value="KAI3425854.1"/>
    <property type="molecule type" value="Genomic_DNA"/>
</dbReference>
<name>A0A9D4THK2_CHLVU</name>
<protein>
    <submittedName>
        <fullName evidence="2">Uncharacterized protein</fullName>
    </submittedName>
</protein>
<keyword evidence="1" id="KW-0732">Signal</keyword>
<reference evidence="2" key="2">
    <citation type="submission" date="2020-11" db="EMBL/GenBank/DDBJ databases">
        <authorList>
            <person name="Cecchin M."/>
            <person name="Marcolungo L."/>
            <person name="Rossato M."/>
            <person name="Girolomoni L."/>
            <person name="Cosentino E."/>
            <person name="Cuine S."/>
            <person name="Li-Beisson Y."/>
            <person name="Delledonne M."/>
            <person name="Ballottari M."/>
        </authorList>
    </citation>
    <scope>NUCLEOTIDE SEQUENCE</scope>
    <source>
        <strain evidence="2">211/11P</strain>
        <tissue evidence="2">Whole cell</tissue>
    </source>
</reference>
<sequence length="123" mass="13188">MLPVLVVLLLATATTAQPSPPAPCGTLDLTSPLTQHCFPEDGSHHFVCCTGITLPENAHSPHGNYNPLERVIRAASNHSNYSWCTCSEEICEQQLGGTVTWNMQGLGWRGYLPRQSGGGNTVA</sequence>
<dbReference type="Proteomes" id="UP001055712">
    <property type="component" value="Unassembled WGS sequence"/>
</dbReference>
<reference evidence="2" key="1">
    <citation type="journal article" date="2019" name="Plant J.">
        <title>Chlorella vulgaris genome assembly and annotation reveals the molecular basis for metabolic acclimation to high light conditions.</title>
        <authorList>
            <person name="Cecchin M."/>
            <person name="Marcolungo L."/>
            <person name="Rossato M."/>
            <person name="Girolomoni L."/>
            <person name="Cosentino E."/>
            <person name="Cuine S."/>
            <person name="Li-Beisson Y."/>
            <person name="Delledonne M."/>
            <person name="Ballottari M."/>
        </authorList>
    </citation>
    <scope>NUCLEOTIDE SEQUENCE</scope>
    <source>
        <strain evidence="2">211/11P</strain>
    </source>
</reference>
<evidence type="ECO:0000256" key="1">
    <source>
        <dbReference type="SAM" id="SignalP"/>
    </source>
</evidence>